<dbReference type="GO" id="GO:0005689">
    <property type="term" value="C:U12-type spliceosomal complex"/>
    <property type="evidence" value="ECO:0007669"/>
    <property type="project" value="TreeGrafter"/>
</dbReference>
<keyword evidence="2 4" id="KW-0863">Zinc-finger</keyword>
<dbReference type="EMBL" id="OX451738">
    <property type="protein sequence ID" value="CAI8603578.1"/>
    <property type="molecule type" value="Genomic_DNA"/>
</dbReference>
<dbReference type="SUPFAM" id="SSF57667">
    <property type="entry name" value="beta-beta-alpha zinc fingers"/>
    <property type="match status" value="1"/>
</dbReference>
<gene>
    <name evidence="6" type="ORF">VFH_III092160</name>
</gene>
<feature type="domain" description="C3H1-type" evidence="5">
    <location>
        <begin position="54"/>
        <end position="82"/>
    </location>
</feature>
<dbReference type="InterPro" id="IPR036236">
    <property type="entry name" value="Znf_C2H2_sf"/>
</dbReference>
<name>A0AAV1A1I6_VICFA</name>
<dbReference type="InterPro" id="IPR036855">
    <property type="entry name" value="Znf_CCCH_sf"/>
</dbReference>
<evidence type="ECO:0000256" key="1">
    <source>
        <dbReference type="ARBA" id="ARBA00022723"/>
    </source>
</evidence>
<keyword evidence="1 4" id="KW-0479">Metal-binding</keyword>
<evidence type="ECO:0000256" key="4">
    <source>
        <dbReference type="PROSITE-ProRule" id="PRU00723"/>
    </source>
</evidence>
<keyword evidence="3 4" id="KW-0862">Zinc</keyword>
<evidence type="ECO:0000256" key="3">
    <source>
        <dbReference type="ARBA" id="ARBA00022833"/>
    </source>
</evidence>
<dbReference type="Gene3D" id="4.10.1000.10">
    <property type="entry name" value="Zinc finger, CCCH-type"/>
    <property type="match status" value="1"/>
</dbReference>
<dbReference type="InterPro" id="IPR000571">
    <property type="entry name" value="Znf_CCCH"/>
</dbReference>
<dbReference type="PANTHER" id="PTHR16465">
    <property type="entry name" value="NUCLEASE-RELATED"/>
    <property type="match status" value="1"/>
</dbReference>
<protein>
    <recommendedName>
        <fullName evidence="5">C3H1-type domain-containing protein</fullName>
    </recommendedName>
</protein>
<dbReference type="PROSITE" id="PS50103">
    <property type="entry name" value="ZF_C3H1"/>
    <property type="match status" value="1"/>
</dbReference>
<evidence type="ECO:0000313" key="7">
    <source>
        <dbReference type="Proteomes" id="UP001157006"/>
    </source>
</evidence>
<sequence length="207" mass="23271">MAIQKYLCEYCEKQFQDTPSDRKRHAAGTQHKQAKSRWYDSFKPQNYNPIPQQQPNQPFCFHFVNKGFCRYGDSCKYFHPNTQQQQPITSTLSGNVGVSFGNLPPSLQPPPEEGIDIHVIISKMYKQASDSVLTVSKTCTKANFRMELNELLFKASDHKYQLKLTGGTIIGLERFENNMATSSSTLNSASVASCAQTFKPTASKDIG</sequence>
<dbReference type="SMART" id="SM00356">
    <property type="entry name" value="ZnF_C3H1"/>
    <property type="match status" value="1"/>
</dbReference>
<evidence type="ECO:0000256" key="2">
    <source>
        <dbReference type="ARBA" id="ARBA00022771"/>
    </source>
</evidence>
<reference evidence="6 7" key="1">
    <citation type="submission" date="2023-01" db="EMBL/GenBank/DDBJ databases">
        <authorList>
            <person name="Kreplak J."/>
        </authorList>
    </citation>
    <scope>NUCLEOTIDE SEQUENCE [LARGE SCALE GENOMIC DNA]</scope>
</reference>
<keyword evidence="7" id="KW-1185">Reference proteome</keyword>
<feature type="zinc finger region" description="C3H1-type" evidence="4">
    <location>
        <begin position="54"/>
        <end position="82"/>
    </location>
</feature>
<dbReference type="Pfam" id="PF06220">
    <property type="entry name" value="zf-U1"/>
    <property type="match status" value="1"/>
</dbReference>
<dbReference type="SUPFAM" id="SSF90229">
    <property type="entry name" value="CCCH zinc finger"/>
    <property type="match status" value="1"/>
</dbReference>
<evidence type="ECO:0000259" key="5">
    <source>
        <dbReference type="PROSITE" id="PS50103"/>
    </source>
</evidence>
<dbReference type="Gene3D" id="3.30.160.60">
    <property type="entry name" value="Classic Zinc Finger"/>
    <property type="match status" value="1"/>
</dbReference>
<accession>A0AAV1A1I6</accession>
<proteinExistence type="predicted"/>
<dbReference type="GO" id="GO:0008270">
    <property type="term" value="F:zinc ion binding"/>
    <property type="evidence" value="ECO:0007669"/>
    <property type="project" value="UniProtKB-KW"/>
</dbReference>
<dbReference type="PANTHER" id="PTHR16465:SF0">
    <property type="entry name" value="ZINC FINGER MATRIN-TYPE PROTEIN 5"/>
    <property type="match status" value="1"/>
</dbReference>
<dbReference type="AlphaFoldDB" id="A0AAV1A1I6"/>
<organism evidence="6 7">
    <name type="scientific">Vicia faba</name>
    <name type="common">Broad bean</name>
    <name type="synonym">Faba vulgaris</name>
    <dbReference type="NCBI Taxonomy" id="3906"/>
    <lineage>
        <taxon>Eukaryota</taxon>
        <taxon>Viridiplantae</taxon>
        <taxon>Streptophyta</taxon>
        <taxon>Embryophyta</taxon>
        <taxon>Tracheophyta</taxon>
        <taxon>Spermatophyta</taxon>
        <taxon>Magnoliopsida</taxon>
        <taxon>eudicotyledons</taxon>
        <taxon>Gunneridae</taxon>
        <taxon>Pentapetalae</taxon>
        <taxon>rosids</taxon>
        <taxon>fabids</taxon>
        <taxon>Fabales</taxon>
        <taxon>Fabaceae</taxon>
        <taxon>Papilionoideae</taxon>
        <taxon>50 kb inversion clade</taxon>
        <taxon>NPAAA clade</taxon>
        <taxon>Hologalegina</taxon>
        <taxon>IRL clade</taxon>
        <taxon>Fabeae</taxon>
        <taxon>Vicia</taxon>
    </lineage>
</organism>
<evidence type="ECO:0000313" key="6">
    <source>
        <dbReference type="EMBL" id="CAI8603578.1"/>
    </source>
</evidence>
<dbReference type="Proteomes" id="UP001157006">
    <property type="component" value="Chromosome 3"/>
</dbReference>
<dbReference type="InterPro" id="IPR013085">
    <property type="entry name" value="U1-CZ_Znf_C2H2"/>
</dbReference>